<dbReference type="PANTHER" id="PTHR45528">
    <property type="entry name" value="SENSOR HISTIDINE KINASE CPXA"/>
    <property type="match status" value="1"/>
</dbReference>
<keyword evidence="5" id="KW-0597">Phosphoprotein</keyword>
<evidence type="ECO:0000256" key="10">
    <source>
        <dbReference type="ARBA" id="ARBA00022840"/>
    </source>
</evidence>
<keyword evidence="7 14" id="KW-0812">Transmembrane</keyword>
<dbReference type="CDD" id="cd00075">
    <property type="entry name" value="HATPase"/>
    <property type="match status" value="1"/>
</dbReference>
<evidence type="ECO:0000256" key="2">
    <source>
        <dbReference type="ARBA" id="ARBA00004651"/>
    </source>
</evidence>
<dbReference type="Gene3D" id="3.30.565.10">
    <property type="entry name" value="Histidine kinase-like ATPase, C-terminal domain"/>
    <property type="match status" value="1"/>
</dbReference>
<dbReference type="SMART" id="SM00304">
    <property type="entry name" value="HAMP"/>
    <property type="match status" value="1"/>
</dbReference>
<keyword evidence="8" id="KW-0547">Nucleotide-binding</keyword>
<dbReference type="PRINTS" id="PR00344">
    <property type="entry name" value="BCTRLSENSOR"/>
</dbReference>
<keyword evidence="4" id="KW-1003">Cell membrane</keyword>
<organism evidence="17 18">
    <name type="scientific">Fusibacter ferrireducens</name>
    <dbReference type="NCBI Taxonomy" id="2785058"/>
    <lineage>
        <taxon>Bacteria</taxon>
        <taxon>Bacillati</taxon>
        <taxon>Bacillota</taxon>
        <taxon>Clostridia</taxon>
        <taxon>Eubacteriales</taxon>
        <taxon>Eubacteriales Family XII. Incertae Sedis</taxon>
        <taxon>Fusibacter</taxon>
    </lineage>
</organism>
<dbReference type="PANTHER" id="PTHR45528:SF1">
    <property type="entry name" value="SENSOR HISTIDINE KINASE CPXA"/>
    <property type="match status" value="1"/>
</dbReference>
<dbReference type="PROSITE" id="PS50109">
    <property type="entry name" value="HIS_KIN"/>
    <property type="match status" value="1"/>
</dbReference>
<dbReference type="Proteomes" id="UP000614200">
    <property type="component" value="Unassembled WGS sequence"/>
</dbReference>
<comment type="subcellular location">
    <subcellularLocation>
        <location evidence="2">Cell membrane</location>
        <topology evidence="2">Multi-pass membrane protein</topology>
    </subcellularLocation>
</comment>
<evidence type="ECO:0000313" key="17">
    <source>
        <dbReference type="EMBL" id="MBF4694118.1"/>
    </source>
</evidence>
<keyword evidence="9 17" id="KW-0418">Kinase</keyword>
<dbReference type="InterPro" id="IPR050398">
    <property type="entry name" value="HssS/ArlS-like"/>
</dbReference>
<comment type="caution">
    <text evidence="17">The sequence shown here is derived from an EMBL/GenBank/DDBJ whole genome shotgun (WGS) entry which is preliminary data.</text>
</comment>
<evidence type="ECO:0000256" key="7">
    <source>
        <dbReference type="ARBA" id="ARBA00022692"/>
    </source>
</evidence>
<keyword evidence="10" id="KW-0067">ATP-binding</keyword>
<dbReference type="SUPFAM" id="SSF47384">
    <property type="entry name" value="Homodimeric domain of signal transducing histidine kinase"/>
    <property type="match status" value="1"/>
</dbReference>
<evidence type="ECO:0000256" key="9">
    <source>
        <dbReference type="ARBA" id="ARBA00022777"/>
    </source>
</evidence>
<keyword evidence="18" id="KW-1185">Reference proteome</keyword>
<protein>
    <recommendedName>
        <fullName evidence="3">histidine kinase</fullName>
        <ecNumber evidence="3">2.7.13.3</ecNumber>
    </recommendedName>
</protein>
<reference evidence="17 18" key="1">
    <citation type="submission" date="2020-11" db="EMBL/GenBank/DDBJ databases">
        <title>Fusibacter basophilias sp. nov.</title>
        <authorList>
            <person name="Qiu D."/>
        </authorList>
    </citation>
    <scope>NUCLEOTIDE SEQUENCE [LARGE SCALE GENOMIC DNA]</scope>
    <source>
        <strain evidence="17 18">Q10-2</strain>
    </source>
</reference>
<evidence type="ECO:0000256" key="14">
    <source>
        <dbReference type="SAM" id="Phobius"/>
    </source>
</evidence>
<dbReference type="InterPro" id="IPR005467">
    <property type="entry name" value="His_kinase_dom"/>
</dbReference>
<evidence type="ECO:0000313" key="18">
    <source>
        <dbReference type="Proteomes" id="UP000614200"/>
    </source>
</evidence>
<dbReference type="Pfam" id="PF00672">
    <property type="entry name" value="HAMP"/>
    <property type="match status" value="1"/>
</dbReference>
<evidence type="ECO:0000259" key="16">
    <source>
        <dbReference type="PROSITE" id="PS50885"/>
    </source>
</evidence>
<feature type="transmembrane region" description="Helical" evidence="14">
    <location>
        <begin position="166"/>
        <end position="186"/>
    </location>
</feature>
<feature type="domain" description="Histidine kinase" evidence="15">
    <location>
        <begin position="255"/>
        <end position="474"/>
    </location>
</feature>
<dbReference type="Pfam" id="PF00512">
    <property type="entry name" value="HisKA"/>
    <property type="match status" value="1"/>
</dbReference>
<dbReference type="SMART" id="SM00387">
    <property type="entry name" value="HATPase_c"/>
    <property type="match status" value="1"/>
</dbReference>
<dbReference type="InterPro" id="IPR003660">
    <property type="entry name" value="HAMP_dom"/>
</dbReference>
<gene>
    <name evidence="17" type="ORF">ISU02_13435</name>
</gene>
<comment type="catalytic activity">
    <reaction evidence="1">
        <text>ATP + protein L-histidine = ADP + protein N-phospho-L-histidine.</text>
        <dbReference type="EC" id="2.7.13.3"/>
    </reaction>
</comment>
<keyword evidence="12" id="KW-0902">Two-component regulatory system</keyword>
<evidence type="ECO:0000256" key="3">
    <source>
        <dbReference type="ARBA" id="ARBA00012438"/>
    </source>
</evidence>
<dbReference type="InterPro" id="IPR003661">
    <property type="entry name" value="HisK_dim/P_dom"/>
</dbReference>
<dbReference type="SMART" id="SM00388">
    <property type="entry name" value="HisKA"/>
    <property type="match status" value="1"/>
</dbReference>
<dbReference type="CDD" id="cd06225">
    <property type="entry name" value="HAMP"/>
    <property type="match status" value="1"/>
</dbReference>
<keyword evidence="11 14" id="KW-1133">Transmembrane helix</keyword>
<dbReference type="InterPro" id="IPR036890">
    <property type="entry name" value="HATPase_C_sf"/>
</dbReference>
<dbReference type="RefSeq" id="WP_194702362.1">
    <property type="nucleotide sequence ID" value="NZ_JADKNH010000008.1"/>
</dbReference>
<dbReference type="EMBL" id="JADKNH010000008">
    <property type="protein sequence ID" value="MBF4694118.1"/>
    <property type="molecule type" value="Genomic_DNA"/>
</dbReference>
<sequence length="476" mass="54846">MKIRTKFIISLILIIVIPAIATTMVTTNFLSDNLNFIHFFDTYYDIFNNFSKVSRDFEEFVTPYANTPEFFLSEQFRSESEAYSSSFLIIEVYENDTLYYSSYSDQIQYNNIFEKILYEGHLENAPQAKYSLQHHHYDRPNATSIDVKLLIDSTRLDMAYSLSERVFLMLYAVFNVAVLSIILSWISNPLKRSIRKLTFTTNEIGRGNLNANLEYYENDDFDELASSIERMRQSLKQSVEKQQTLELEKKEIIANISHDLRTPITSIRGYIQGLKDGVARTEIMQKEYLDTIEAKTYMIESLVNDLSVIAKYDQQGIQLNRQKINLRNFLYDCLDALESDVKKMGGSLSLHYIIKDTHILADPEKLMRVFINIIGNSIKYRSSDPLEIIILANQDDDGVFINISDNGIGLNEDDLNKVFERFYRSDKSRNLNIKGSGIGLSICKDIIESHGGRISAYSNDSKGLTVSIRLMAYDEE</sequence>
<evidence type="ECO:0000256" key="6">
    <source>
        <dbReference type="ARBA" id="ARBA00022679"/>
    </source>
</evidence>
<dbReference type="SUPFAM" id="SSF158472">
    <property type="entry name" value="HAMP domain-like"/>
    <property type="match status" value="1"/>
</dbReference>
<dbReference type="Gene3D" id="6.10.340.10">
    <property type="match status" value="1"/>
</dbReference>
<feature type="domain" description="HAMP" evidence="16">
    <location>
        <begin position="188"/>
        <end position="240"/>
    </location>
</feature>
<evidence type="ECO:0000256" key="5">
    <source>
        <dbReference type="ARBA" id="ARBA00022553"/>
    </source>
</evidence>
<evidence type="ECO:0000256" key="1">
    <source>
        <dbReference type="ARBA" id="ARBA00000085"/>
    </source>
</evidence>
<dbReference type="SUPFAM" id="SSF55874">
    <property type="entry name" value="ATPase domain of HSP90 chaperone/DNA topoisomerase II/histidine kinase"/>
    <property type="match status" value="1"/>
</dbReference>
<evidence type="ECO:0000256" key="11">
    <source>
        <dbReference type="ARBA" id="ARBA00022989"/>
    </source>
</evidence>
<keyword evidence="13 14" id="KW-0472">Membrane</keyword>
<accession>A0ABR9ZUK3</accession>
<evidence type="ECO:0000256" key="12">
    <source>
        <dbReference type="ARBA" id="ARBA00023012"/>
    </source>
</evidence>
<dbReference type="InterPro" id="IPR004358">
    <property type="entry name" value="Sig_transdc_His_kin-like_C"/>
</dbReference>
<evidence type="ECO:0000256" key="4">
    <source>
        <dbReference type="ARBA" id="ARBA00022475"/>
    </source>
</evidence>
<dbReference type="InterPro" id="IPR036097">
    <property type="entry name" value="HisK_dim/P_sf"/>
</dbReference>
<dbReference type="GO" id="GO:0016301">
    <property type="term" value="F:kinase activity"/>
    <property type="evidence" value="ECO:0007669"/>
    <property type="project" value="UniProtKB-KW"/>
</dbReference>
<dbReference type="Pfam" id="PF02518">
    <property type="entry name" value="HATPase_c"/>
    <property type="match status" value="1"/>
</dbReference>
<evidence type="ECO:0000256" key="8">
    <source>
        <dbReference type="ARBA" id="ARBA00022741"/>
    </source>
</evidence>
<evidence type="ECO:0000259" key="15">
    <source>
        <dbReference type="PROSITE" id="PS50109"/>
    </source>
</evidence>
<evidence type="ECO:0000256" key="13">
    <source>
        <dbReference type="ARBA" id="ARBA00023136"/>
    </source>
</evidence>
<dbReference type="Gene3D" id="1.10.287.130">
    <property type="match status" value="1"/>
</dbReference>
<keyword evidence="6" id="KW-0808">Transferase</keyword>
<dbReference type="PROSITE" id="PS50885">
    <property type="entry name" value="HAMP"/>
    <property type="match status" value="1"/>
</dbReference>
<dbReference type="CDD" id="cd00082">
    <property type="entry name" value="HisKA"/>
    <property type="match status" value="1"/>
</dbReference>
<dbReference type="EC" id="2.7.13.3" evidence="3"/>
<dbReference type="InterPro" id="IPR003594">
    <property type="entry name" value="HATPase_dom"/>
</dbReference>
<name>A0ABR9ZUK3_9FIRM</name>
<proteinExistence type="predicted"/>